<proteinExistence type="evidence at transcript level"/>
<feature type="transmembrane region" description="Helical" evidence="1">
    <location>
        <begin position="63"/>
        <end position="86"/>
    </location>
</feature>
<organism evidence="2">
    <name type="scientific">Zea mays</name>
    <name type="common">Maize</name>
    <dbReference type="NCBI Taxonomy" id="4577"/>
    <lineage>
        <taxon>Eukaryota</taxon>
        <taxon>Viridiplantae</taxon>
        <taxon>Streptophyta</taxon>
        <taxon>Embryophyta</taxon>
        <taxon>Tracheophyta</taxon>
        <taxon>Spermatophyta</taxon>
        <taxon>Magnoliopsida</taxon>
        <taxon>Liliopsida</taxon>
        <taxon>Poales</taxon>
        <taxon>Poaceae</taxon>
        <taxon>PACMAD clade</taxon>
        <taxon>Panicoideae</taxon>
        <taxon>Andropogonodae</taxon>
        <taxon>Andropogoneae</taxon>
        <taxon>Tripsacinae</taxon>
        <taxon>Zea</taxon>
    </lineage>
</organism>
<keyword evidence="1" id="KW-0472">Membrane</keyword>
<reference evidence="2" key="1">
    <citation type="journal article" date="2009" name="PLoS Genet.">
        <title>Sequencing, mapping, and analysis of 27,455 maize full-length cDNAs.</title>
        <authorList>
            <person name="Soderlund C."/>
            <person name="Descour A."/>
            <person name="Kudrna D."/>
            <person name="Bomhoff M."/>
            <person name="Boyd L."/>
            <person name="Currie J."/>
            <person name="Angelova A."/>
            <person name="Collura K."/>
            <person name="Wissotski M."/>
            <person name="Ashley E."/>
            <person name="Morrow D."/>
            <person name="Fernandes J."/>
            <person name="Walbot V."/>
            <person name="Yu Y."/>
        </authorList>
    </citation>
    <scope>NUCLEOTIDE SEQUENCE</scope>
    <source>
        <strain evidence="2">B73</strain>
    </source>
</reference>
<protein>
    <submittedName>
        <fullName evidence="2">Uncharacterized protein</fullName>
    </submittedName>
</protein>
<evidence type="ECO:0000256" key="1">
    <source>
        <dbReference type="SAM" id="Phobius"/>
    </source>
</evidence>
<accession>C4J585</accession>
<name>C4J585_MAIZE</name>
<reference evidence="2" key="2">
    <citation type="submission" date="2012-06" db="EMBL/GenBank/DDBJ databases">
        <authorList>
            <person name="Yu Y."/>
            <person name="Currie J."/>
            <person name="Lomeli R."/>
            <person name="Angelova A."/>
            <person name="Collura K."/>
            <person name="Wissotski M."/>
            <person name="Campos D."/>
            <person name="Kudrna D."/>
            <person name="Golser W."/>
            <person name="Ashely E."/>
            <person name="Descour A."/>
            <person name="Fernandes J."/>
            <person name="Soderlund C."/>
            <person name="Walbot V."/>
        </authorList>
    </citation>
    <scope>NUCLEOTIDE SEQUENCE</scope>
    <source>
        <strain evidence="2">B73</strain>
    </source>
</reference>
<evidence type="ECO:0000313" key="2">
    <source>
        <dbReference type="EMBL" id="ACR36335.1"/>
    </source>
</evidence>
<keyword evidence="1" id="KW-1133">Transmembrane helix</keyword>
<sequence length="233" mass="24316">MVVVTVAEDVDGTDDSRSNDSQPCVGGAGAGEGCWKFRLCDTGGGRGGSCGARALACPFMSPLALALALGAAAFLARIASSVSTYFCTRFSCIRRCTLTSPSAAMESSLTSSFMSASVRATTSASTTLPPLLTMASSADTLVASLSTSRPMREMDLAARSALSVRRCSRRRLACAAGSSSSTILERSLTPAMSRNALESRSLSLYTSFWSSGCSPVRADSIFFSSPKEAWELM</sequence>
<keyword evidence="1" id="KW-0812">Transmembrane</keyword>
<dbReference type="AlphaFoldDB" id="C4J585"/>
<dbReference type="EMBL" id="BT085982">
    <property type="protein sequence ID" value="ACR36335.1"/>
    <property type="molecule type" value="mRNA"/>
</dbReference>